<dbReference type="STRING" id="630390.A0A180FYQ5"/>
<evidence type="ECO:0000313" key="3">
    <source>
        <dbReference type="Proteomes" id="UP000005240"/>
    </source>
</evidence>
<name>A0A180FYQ5_PUCT1</name>
<dbReference type="EMBL" id="ADAS02003905">
    <property type="protein sequence ID" value="OAV85520.1"/>
    <property type="molecule type" value="Genomic_DNA"/>
</dbReference>
<keyword evidence="3" id="KW-1185">Reference proteome</keyword>
<dbReference type="OrthoDB" id="2517212at2759"/>
<dbReference type="VEuPathDB" id="FungiDB:PTTG_30464"/>
<reference evidence="2 3" key="3">
    <citation type="journal article" date="2017" name="G3 (Bethesda)">
        <title>Comparative analysis highlights variable genome content of wheat rusts and divergence of the mating loci.</title>
        <authorList>
            <person name="Cuomo C.A."/>
            <person name="Bakkeren G."/>
            <person name="Khalil H.B."/>
            <person name="Panwar V."/>
            <person name="Joly D."/>
            <person name="Linning R."/>
            <person name="Sakthikumar S."/>
            <person name="Song X."/>
            <person name="Adiconis X."/>
            <person name="Fan L."/>
            <person name="Goldberg J.M."/>
            <person name="Levin J.Z."/>
            <person name="Young S."/>
            <person name="Zeng Q."/>
            <person name="Anikster Y."/>
            <person name="Bruce M."/>
            <person name="Wang M."/>
            <person name="Yin C."/>
            <person name="McCallum B."/>
            <person name="Szabo L.J."/>
            <person name="Hulbert S."/>
            <person name="Chen X."/>
            <person name="Fellers J.P."/>
        </authorList>
    </citation>
    <scope>NUCLEOTIDE SEQUENCE</scope>
    <source>
        <strain evidence="3">Isolate 1-1 / race 1 (BBBD)</strain>
        <strain evidence="2">isolate 1-1 / race 1 (BBBD)</strain>
    </source>
</reference>
<evidence type="ECO:0000313" key="2">
    <source>
        <dbReference type="EnsemblFungi" id="PTTG_30464-t43_1-p1"/>
    </source>
</evidence>
<organism evidence="1">
    <name type="scientific">Puccinia triticina (isolate 1-1 / race 1 (BBBD))</name>
    <name type="common">Brown leaf rust fungus</name>
    <dbReference type="NCBI Taxonomy" id="630390"/>
    <lineage>
        <taxon>Eukaryota</taxon>
        <taxon>Fungi</taxon>
        <taxon>Dikarya</taxon>
        <taxon>Basidiomycota</taxon>
        <taxon>Pucciniomycotina</taxon>
        <taxon>Pucciniomycetes</taxon>
        <taxon>Pucciniales</taxon>
        <taxon>Pucciniaceae</taxon>
        <taxon>Puccinia</taxon>
    </lineage>
</organism>
<dbReference type="AlphaFoldDB" id="A0A180FYQ5"/>
<reference evidence="1" key="1">
    <citation type="submission" date="2009-11" db="EMBL/GenBank/DDBJ databases">
        <authorList>
            <consortium name="The Broad Institute Genome Sequencing Platform"/>
            <person name="Ward D."/>
            <person name="Feldgarden M."/>
            <person name="Earl A."/>
            <person name="Young S.K."/>
            <person name="Zeng Q."/>
            <person name="Koehrsen M."/>
            <person name="Alvarado L."/>
            <person name="Berlin A."/>
            <person name="Bochicchio J."/>
            <person name="Borenstein D."/>
            <person name="Chapman S.B."/>
            <person name="Chen Z."/>
            <person name="Engels R."/>
            <person name="Freedman E."/>
            <person name="Gellesch M."/>
            <person name="Goldberg J."/>
            <person name="Griggs A."/>
            <person name="Gujja S."/>
            <person name="Heilman E."/>
            <person name="Heiman D."/>
            <person name="Hepburn T."/>
            <person name="Howarth C."/>
            <person name="Jen D."/>
            <person name="Larson L."/>
            <person name="Lewis B."/>
            <person name="Mehta T."/>
            <person name="Park D."/>
            <person name="Pearson M."/>
            <person name="Roberts A."/>
            <person name="Saif S."/>
            <person name="Shea T."/>
            <person name="Shenoy N."/>
            <person name="Sisk P."/>
            <person name="Stolte C."/>
            <person name="Sykes S."/>
            <person name="Thomson T."/>
            <person name="Walk T."/>
            <person name="White J."/>
            <person name="Yandava C."/>
            <person name="Izard J."/>
            <person name="Baranova O.V."/>
            <person name="Blanton J.M."/>
            <person name="Tanner A.C."/>
            <person name="Dewhirst F.E."/>
            <person name="Haas B."/>
            <person name="Nusbaum C."/>
            <person name="Birren B."/>
        </authorList>
    </citation>
    <scope>NUCLEOTIDE SEQUENCE [LARGE SCALE GENOMIC DNA]</scope>
    <source>
        <strain evidence="1">1-1 BBBD Race 1</strain>
    </source>
</reference>
<accession>A0A180FYQ5</accession>
<dbReference type="EnsemblFungi" id="PTTG_30464-t43_1">
    <property type="protein sequence ID" value="PTTG_30464-t43_1-p1"/>
    <property type="gene ID" value="PTTG_30464"/>
</dbReference>
<sequence>MQRGTLASVAAAEDKDHPKLLPEELDVVRRTILHTVLPLWIDRVPHNLGSATHRSLKAAEWLILYKVYYPVALIPLWVKSLGEAATPESKQRILALLESTSTLGKIAHFLTLPSIHVRDLRELDSLILSYRNCLQKGWPGKTSKPNLHLTQHFSDVIRRFGPPRSTAAWVQERVNGMLQRLTTNHHLDDIPRTLLHKWHINSNSCLPRRNTQGLHSSEGVEEDTETPVKLTLDQPTLQKWKRAVCGKEGTRAKLELTPAMQNLNPTVEVLRSFQINRKTFTAVEHHEGNSMVEFHLGKDQRFGQIEHIFESDQTPQQRWFIVNPFKELQRLEDPYGDYPDLNCCLVRDNHDASVVVKANRVIGHAAMTRNIGGTFGIAAKTISAVGLGTAVSDLA</sequence>
<reference evidence="2" key="4">
    <citation type="submission" date="2025-05" db="UniProtKB">
        <authorList>
            <consortium name="EnsemblFungi"/>
        </authorList>
    </citation>
    <scope>IDENTIFICATION</scope>
    <source>
        <strain evidence="2">isolate 1-1 / race 1 (BBBD)</strain>
    </source>
</reference>
<dbReference type="Proteomes" id="UP000005240">
    <property type="component" value="Unassembled WGS sequence"/>
</dbReference>
<evidence type="ECO:0000313" key="1">
    <source>
        <dbReference type="EMBL" id="OAV85520.1"/>
    </source>
</evidence>
<reference evidence="1" key="2">
    <citation type="submission" date="2016-05" db="EMBL/GenBank/DDBJ databases">
        <title>Comparative analysis highlights variable genome content of wheat rusts and divergence of the mating loci.</title>
        <authorList>
            <person name="Cuomo C.A."/>
            <person name="Bakkeren G."/>
            <person name="Szabo L."/>
            <person name="Khalil H."/>
            <person name="Joly D."/>
            <person name="Goldberg J."/>
            <person name="Young S."/>
            <person name="Zeng Q."/>
            <person name="Fellers J."/>
        </authorList>
    </citation>
    <scope>NUCLEOTIDE SEQUENCE [LARGE SCALE GENOMIC DNA]</scope>
    <source>
        <strain evidence="1">1-1 BBBD Race 1</strain>
    </source>
</reference>
<protein>
    <submittedName>
        <fullName evidence="1 2">Uncharacterized protein</fullName>
    </submittedName>
</protein>
<proteinExistence type="predicted"/>
<gene>
    <name evidence="1" type="ORF">PTTG_30464</name>
</gene>